<evidence type="ECO:0000256" key="5">
    <source>
        <dbReference type="HAMAP-Rule" id="MF_00671"/>
    </source>
</evidence>
<dbReference type="Pfam" id="PF04052">
    <property type="entry name" value="TolB_N"/>
    <property type="match status" value="1"/>
</dbReference>
<keyword evidence="3 5" id="KW-0732">Signal</keyword>
<dbReference type="GO" id="GO:0051301">
    <property type="term" value="P:cell division"/>
    <property type="evidence" value="ECO:0007669"/>
    <property type="project" value="UniProtKB-UniRule"/>
</dbReference>
<reference evidence="7 8" key="1">
    <citation type="submission" date="2020-08" db="EMBL/GenBank/DDBJ databases">
        <title>Genomic Encyclopedia of Type Strains, Phase IV (KMG-IV): sequencing the most valuable type-strain genomes for metagenomic binning, comparative biology and taxonomic classification.</title>
        <authorList>
            <person name="Goeker M."/>
        </authorList>
    </citation>
    <scope>NUCLEOTIDE SEQUENCE [LARGE SCALE GENOMIC DNA]</scope>
    <source>
        <strain evidence="7 8">DSM 18233</strain>
    </source>
</reference>
<comment type="subunit">
    <text evidence="5">The Tol-Pal system is composed of five core proteins: the inner membrane proteins TolA, TolQ and TolR, the periplasmic protein TolB and the outer membrane protein Pal. They form a network linking the inner and outer membranes and the peptidoglycan layer.</text>
</comment>
<dbReference type="HAMAP" id="MF_00671">
    <property type="entry name" value="TolB"/>
    <property type="match status" value="1"/>
</dbReference>
<comment type="similarity">
    <text evidence="2 5">Belongs to the TolB family.</text>
</comment>
<evidence type="ECO:0000256" key="1">
    <source>
        <dbReference type="ARBA" id="ARBA00004418"/>
    </source>
</evidence>
<dbReference type="InterPro" id="IPR011659">
    <property type="entry name" value="WD40"/>
</dbReference>
<dbReference type="RefSeq" id="WP_308419159.1">
    <property type="nucleotide sequence ID" value="NZ_JACHHN010000005.1"/>
</dbReference>
<proteinExistence type="inferred from homology"/>
<organism evidence="7 8">
    <name type="scientific">Silvimonas terrae</name>
    <dbReference type="NCBI Taxonomy" id="300266"/>
    <lineage>
        <taxon>Bacteria</taxon>
        <taxon>Pseudomonadati</taxon>
        <taxon>Pseudomonadota</taxon>
        <taxon>Betaproteobacteria</taxon>
        <taxon>Neisseriales</taxon>
        <taxon>Chitinibacteraceae</taxon>
        <taxon>Silvimonas</taxon>
    </lineage>
</organism>
<protein>
    <recommendedName>
        <fullName evidence="5">Tol-Pal system protein TolB</fullName>
    </recommendedName>
</protein>
<feature type="chain" id="PRO_5033169751" description="Tol-Pal system protein TolB" evidence="5">
    <location>
        <begin position="23"/>
        <end position="425"/>
    </location>
</feature>
<dbReference type="Pfam" id="PF07676">
    <property type="entry name" value="PD40"/>
    <property type="match status" value="5"/>
</dbReference>
<name>A0A840RHY4_9NEIS</name>
<dbReference type="SUPFAM" id="SSF69304">
    <property type="entry name" value="Tricorn protease N-terminal domain"/>
    <property type="match status" value="1"/>
</dbReference>
<keyword evidence="8" id="KW-1185">Reference proteome</keyword>
<comment type="function">
    <text evidence="5">Part of the Tol-Pal system, which plays a role in outer membrane invagination during cell division and is important for maintaining outer membrane integrity.</text>
</comment>
<dbReference type="InterPro" id="IPR007195">
    <property type="entry name" value="TolB_N"/>
</dbReference>
<dbReference type="PANTHER" id="PTHR36842">
    <property type="entry name" value="PROTEIN TOLB HOMOLOG"/>
    <property type="match status" value="1"/>
</dbReference>
<dbReference type="InterPro" id="IPR014167">
    <property type="entry name" value="Tol-Pal_TolB"/>
</dbReference>
<keyword evidence="4 5" id="KW-0574">Periplasm</keyword>
<dbReference type="GO" id="GO:0017038">
    <property type="term" value="P:protein import"/>
    <property type="evidence" value="ECO:0007669"/>
    <property type="project" value="InterPro"/>
</dbReference>
<keyword evidence="5" id="KW-0131">Cell cycle</keyword>
<evidence type="ECO:0000313" key="8">
    <source>
        <dbReference type="Proteomes" id="UP000543030"/>
    </source>
</evidence>
<dbReference type="SUPFAM" id="SSF52964">
    <property type="entry name" value="TolB, N-terminal domain"/>
    <property type="match status" value="1"/>
</dbReference>
<evidence type="ECO:0000256" key="3">
    <source>
        <dbReference type="ARBA" id="ARBA00022729"/>
    </source>
</evidence>
<evidence type="ECO:0000313" key="7">
    <source>
        <dbReference type="EMBL" id="MBB5191936.1"/>
    </source>
</evidence>
<dbReference type="EMBL" id="JACHHN010000005">
    <property type="protein sequence ID" value="MBB5191936.1"/>
    <property type="molecule type" value="Genomic_DNA"/>
</dbReference>
<feature type="signal peptide" evidence="5">
    <location>
        <begin position="1"/>
        <end position="22"/>
    </location>
</feature>
<evidence type="ECO:0000256" key="2">
    <source>
        <dbReference type="ARBA" id="ARBA00009820"/>
    </source>
</evidence>
<feature type="domain" description="TolB N-terminal" evidence="6">
    <location>
        <begin position="27"/>
        <end position="125"/>
    </location>
</feature>
<dbReference type="Proteomes" id="UP000543030">
    <property type="component" value="Unassembled WGS sequence"/>
</dbReference>
<dbReference type="NCBIfam" id="TIGR02800">
    <property type="entry name" value="propeller_TolB"/>
    <property type="match status" value="1"/>
</dbReference>
<evidence type="ECO:0000259" key="6">
    <source>
        <dbReference type="Pfam" id="PF04052"/>
    </source>
</evidence>
<accession>A0A840RHY4</accession>
<evidence type="ECO:0000256" key="4">
    <source>
        <dbReference type="ARBA" id="ARBA00022764"/>
    </source>
</evidence>
<gene>
    <name evidence="5" type="primary">tolB</name>
    <name evidence="7" type="ORF">HNQ50_002673</name>
</gene>
<dbReference type="AlphaFoldDB" id="A0A840RHY4"/>
<dbReference type="Gene3D" id="2.120.10.30">
    <property type="entry name" value="TolB, C-terminal domain"/>
    <property type="match status" value="1"/>
</dbReference>
<dbReference type="InterPro" id="IPR011042">
    <property type="entry name" value="6-blade_b-propeller_TolB-like"/>
</dbReference>
<dbReference type="Gene3D" id="3.40.50.10070">
    <property type="entry name" value="TolB, N-terminal domain"/>
    <property type="match status" value="1"/>
</dbReference>
<dbReference type="GO" id="GO:0042597">
    <property type="term" value="C:periplasmic space"/>
    <property type="evidence" value="ECO:0007669"/>
    <property type="project" value="UniProtKB-SubCell"/>
</dbReference>
<comment type="caution">
    <text evidence="7">The sequence shown here is derived from an EMBL/GenBank/DDBJ whole genome shotgun (WGS) entry which is preliminary data.</text>
</comment>
<sequence precursor="true">MLLRFARFVVAMSLLASAAAHADISFDVVGVGANQYPIAIAPFQNEVQQQQPITPVVSDDLARSGLFKVIGAGDLSPVPYEQAQLNFPPLVAKGAQTVLIGSVTPQGSQISIKFHLVDVASKQQLVGYELIVPPNKMRYAAHKIADMVYDKITGFGPMFNSKIAYVVKQGKRFELQVADADGFASQAILASNQPIMSPKWSPDGTRLAYVSFEDQKPIVYVQDLMTGKRWKAANFWGSNSAPAWSPDGSKLAVVLTKQGGSQIYLVDASGTNSNPRRLTNTGDINTEPSFTPDGQIVFTSDRGGAPQIYRMSASGGNAERLTFQGSYNASGKVSADGKTLVFVTQQGGGYKTAVMDMSTRQVQVLTDTSRDDSPTFAPNGRMVLYETQLGGKGVLAAVSSDGRVKARLRAQAGDVRQPAWGPMLK</sequence>
<keyword evidence="5" id="KW-0132">Cell division</keyword>
<dbReference type="PANTHER" id="PTHR36842:SF1">
    <property type="entry name" value="PROTEIN TOLB"/>
    <property type="match status" value="1"/>
</dbReference>
<comment type="subcellular location">
    <subcellularLocation>
        <location evidence="1 5">Periplasm</location>
    </subcellularLocation>
</comment>